<keyword evidence="1" id="KW-0808">Transferase</keyword>
<feature type="binding site" evidence="1">
    <location>
        <position position="107"/>
    </location>
    <ligand>
        <name>S-adenosyl-L-methionine</name>
        <dbReference type="ChEBI" id="CHEBI:59789"/>
    </ligand>
</feature>
<dbReference type="GO" id="GO:0070475">
    <property type="term" value="P:rRNA base methylation"/>
    <property type="evidence" value="ECO:0007669"/>
    <property type="project" value="UniProtKB-UniRule"/>
</dbReference>
<dbReference type="InterPro" id="IPR007473">
    <property type="entry name" value="RlmJ"/>
</dbReference>
<comment type="subunit">
    <text evidence="1">Monomer.</text>
</comment>
<evidence type="ECO:0000313" key="3">
    <source>
        <dbReference type="Proteomes" id="UP000614287"/>
    </source>
</evidence>
<feature type="binding site" evidence="1">
    <location>
        <position position="42"/>
    </location>
    <ligand>
        <name>S-adenosyl-L-methionine</name>
        <dbReference type="ChEBI" id="CHEBI:59789"/>
    </ligand>
</feature>
<proteinExistence type="inferred from homology"/>
<keyword evidence="1" id="KW-0698">rRNA processing</keyword>
<comment type="caution">
    <text evidence="2">The sequence shown here is derived from an EMBL/GenBank/DDBJ whole genome shotgun (WGS) entry which is preliminary data.</text>
</comment>
<dbReference type="EC" id="2.1.1.266" evidence="1"/>
<organism evidence="2 3">
    <name type="scientific">Formosimonas limnophila</name>
    <dbReference type="NCBI Taxonomy" id="1384487"/>
    <lineage>
        <taxon>Bacteria</taxon>
        <taxon>Pseudomonadati</taxon>
        <taxon>Pseudomonadota</taxon>
        <taxon>Betaproteobacteria</taxon>
        <taxon>Burkholderiales</taxon>
        <taxon>Burkholderiaceae</taxon>
        <taxon>Formosimonas</taxon>
    </lineage>
</organism>
<dbReference type="InterPro" id="IPR029063">
    <property type="entry name" value="SAM-dependent_MTases_sf"/>
</dbReference>
<reference evidence="2" key="2">
    <citation type="submission" date="2020-09" db="EMBL/GenBank/DDBJ databases">
        <authorList>
            <person name="Sun Q."/>
            <person name="Kim S."/>
        </authorList>
    </citation>
    <scope>NUCLEOTIDE SEQUENCE</scope>
    <source>
        <strain evidence="2">KCTC 32501</strain>
    </source>
</reference>
<evidence type="ECO:0000313" key="2">
    <source>
        <dbReference type="EMBL" id="GHA67674.1"/>
    </source>
</evidence>
<accession>A0A8J3CK18</accession>
<gene>
    <name evidence="1 2" type="primary">rlmJ</name>
    <name evidence="2" type="ORF">GCM10009007_05450</name>
</gene>
<dbReference type="Gene3D" id="3.40.50.150">
    <property type="entry name" value="Vaccinia Virus protein VP39"/>
    <property type="match status" value="1"/>
</dbReference>
<dbReference type="Proteomes" id="UP000614287">
    <property type="component" value="Unassembled WGS sequence"/>
</dbReference>
<protein>
    <recommendedName>
        <fullName evidence="1">Ribosomal RNA large subunit methyltransferase J</fullName>
        <ecNumber evidence="1">2.1.1.266</ecNumber>
    </recommendedName>
    <alternativeName>
        <fullName evidence="1">23S rRNA (adenine(2030)-N6)-methyltransferase</fullName>
    </alternativeName>
    <alternativeName>
        <fullName evidence="1">23S rRNA m6A2030 methyltransferase</fullName>
    </alternativeName>
</protein>
<comment type="catalytic activity">
    <reaction evidence="1">
        <text>adenosine(2030) in 23S rRNA + S-adenosyl-L-methionine = N(6)-methyladenosine(2030) in 23S rRNA + S-adenosyl-L-homocysteine + H(+)</text>
        <dbReference type="Rhea" id="RHEA:43736"/>
        <dbReference type="Rhea" id="RHEA-COMP:10668"/>
        <dbReference type="Rhea" id="RHEA-COMP:10669"/>
        <dbReference type="ChEBI" id="CHEBI:15378"/>
        <dbReference type="ChEBI" id="CHEBI:57856"/>
        <dbReference type="ChEBI" id="CHEBI:59789"/>
        <dbReference type="ChEBI" id="CHEBI:74411"/>
        <dbReference type="ChEBI" id="CHEBI:74449"/>
        <dbReference type="EC" id="2.1.1.266"/>
    </reaction>
</comment>
<feature type="active site" description="Proton acceptor" evidence="1">
    <location>
        <position position="179"/>
    </location>
</feature>
<evidence type="ECO:0000256" key="1">
    <source>
        <dbReference type="HAMAP-Rule" id="MF_00934"/>
    </source>
</evidence>
<keyword evidence="1 2" id="KW-0489">Methyltransferase</keyword>
<feature type="binding site" evidence="1">
    <location>
        <position position="125"/>
    </location>
    <ligand>
        <name>S-adenosyl-L-methionine</name>
        <dbReference type="ChEBI" id="CHEBI:59789"/>
    </ligand>
</feature>
<reference evidence="2" key="1">
    <citation type="journal article" date="2014" name="Int. J. Syst. Evol. Microbiol.">
        <title>Complete genome sequence of Corynebacterium casei LMG S-19264T (=DSM 44701T), isolated from a smear-ripened cheese.</title>
        <authorList>
            <consortium name="US DOE Joint Genome Institute (JGI-PGF)"/>
            <person name="Walter F."/>
            <person name="Albersmeier A."/>
            <person name="Kalinowski J."/>
            <person name="Ruckert C."/>
        </authorList>
    </citation>
    <scope>NUCLEOTIDE SEQUENCE</scope>
    <source>
        <strain evidence="2">KCTC 32501</strain>
    </source>
</reference>
<dbReference type="Pfam" id="PF04378">
    <property type="entry name" value="RsmJ"/>
    <property type="match status" value="1"/>
</dbReference>
<dbReference type="GO" id="GO:0003723">
    <property type="term" value="F:RNA binding"/>
    <property type="evidence" value="ECO:0007669"/>
    <property type="project" value="UniProtKB-UniRule"/>
</dbReference>
<dbReference type="GO" id="GO:0005829">
    <property type="term" value="C:cytosol"/>
    <property type="evidence" value="ECO:0007669"/>
    <property type="project" value="TreeGrafter"/>
</dbReference>
<feature type="binding site" evidence="1">
    <location>
        <begin position="158"/>
        <end position="159"/>
    </location>
    <ligand>
        <name>S-adenosyl-L-methionine</name>
        <dbReference type="ChEBI" id="CHEBI:59789"/>
    </ligand>
</feature>
<dbReference type="GO" id="GO:0036307">
    <property type="term" value="F:23S rRNA (adenine(2030)-N(6))-methyltransferase activity"/>
    <property type="evidence" value="ECO:0007669"/>
    <property type="project" value="UniProtKB-UniRule"/>
</dbReference>
<dbReference type="SUPFAM" id="SSF53335">
    <property type="entry name" value="S-adenosyl-L-methionine-dependent methyltransferases"/>
    <property type="match status" value="1"/>
</dbReference>
<keyword evidence="1" id="KW-0694">RNA-binding</keyword>
<dbReference type="EMBL" id="BMZG01000002">
    <property type="protein sequence ID" value="GHA67674.1"/>
    <property type="molecule type" value="Genomic_DNA"/>
</dbReference>
<name>A0A8J3CK18_9BURK</name>
<dbReference type="PANTHER" id="PTHR37426:SF1">
    <property type="entry name" value="RIBOSOMAL RNA LARGE SUBUNIT METHYLTRANSFERASE J"/>
    <property type="match status" value="1"/>
</dbReference>
<feature type="site" description="Interaction with substrate rRNA" evidence="1">
    <location>
        <position position="4"/>
    </location>
</feature>
<feature type="binding site" evidence="1">
    <location>
        <position position="19"/>
    </location>
    <ligand>
        <name>S-adenosyl-L-methionine</name>
        <dbReference type="ChEBI" id="CHEBI:59789"/>
    </ligand>
</feature>
<dbReference type="PANTHER" id="PTHR37426">
    <property type="entry name" value="RIBOSOMAL RNA LARGE SUBUNIT METHYLTRANSFERASE J"/>
    <property type="match status" value="1"/>
</dbReference>
<dbReference type="AlphaFoldDB" id="A0A8J3CK18"/>
<keyword evidence="1" id="KW-0949">S-adenosyl-L-methionine</keyword>
<keyword evidence="3" id="KW-1185">Reference proteome</keyword>
<dbReference type="RefSeq" id="WP_189491198.1">
    <property type="nucleotide sequence ID" value="NZ_BMZG01000002.1"/>
</dbReference>
<feature type="binding site" evidence="1">
    <location>
        <position position="179"/>
    </location>
    <ligand>
        <name>S-adenosyl-L-methionine</name>
        <dbReference type="ChEBI" id="CHEBI:59789"/>
    </ligand>
</feature>
<comment type="function">
    <text evidence="1">Specifically methylates the adenine in position 2030 of 23S rRNA.</text>
</comment>
<dbReference type="HAMAP" id="MF_00934">
    <property type="entry name" value="23SrRNA_methyltr_J"/>
    <property type="match status" value="1"/>
</dbReference>
<comment type="similarity">
    <text evidence="1">Belongs to the RlmJ family.</text>
</comment>
<sequence length="299" mass="33435">MFSYRHAFHAGNHADVLKHMVLLHICQYMTQKDKPITYIDTHAGVGMYHLSNPMAQKSGEAETGINKLWPLWTNKGSRDALPPLLHSYLKHISELNKGGKLKLYPGSPYVASQSLREIDRLKVFELHPTDMRLLDDNLPHINLSGTADNKRILFKTVDGFVGLKANVPPASRRGLTLIDPSFEMKDDYNKVAKAVKDALTRFPSGTYAIWYPVLARPESRNLPTQLERIANEFNVNWLHTTLAIDEVAPTHLQLGLKSSAMFVFNPPYTLAAALNESLPVVAKRLADSEHAGFTIAQSS</sequence>